<evidence type="ECO:0000313" key="1">
    <source>
        <dbReference type="EMBL" id="KAK9915678.1"/>
    </source>
</evidence>
<sequence length="81" mass="8794">MLRYVAGSDQGCQYGANNVQAFPRSPKKTQRLRRSLYTVYTIHHRSGGESDPVLGGALAKWQPLLAVVQSHSAVGNLLEAA</sequence>
<keyword evidence="2" id="KW-1185">Reference proteome</keyword>
<accession>A0ABR2YV81</accession>
<evidence type="ECO:0000313" key="2">
    <source>
        <dbReference type="Proteomes" id="UP001491310"/>
    </source>
</evidence>
<organism evidence="1 2">
    <name type="scientific">Coccomyxa subellipsoidea</name>
    <dbReference type="NCBI Taxonomy" id="248742"/>
    <lineage>
        <taxon>Eukaryota</taxon>
        <taxon>Viridiplantae</taxon>
        <taxon>Chlorophyta</taxon>
        <taxon>core chlorophytes</taxon>
        <taxon>Trebouxiophyceae</taxon>
        <taxon>Trebouxiophyceae incertae sedis</taxon>
        <taxon>Coccomyxaceae</taxon>
        <taxon>Coccomyxa</taxon>
    </lineage>
</organism>
<proteinExistence type="predicted"/>
<protein>
    <submittedName>
        <fullName evidence="1">Uncharacterized protein</fullName>
    </submittedName>
</protein>
<dbReference type="EMBL" id="JALJOT010000004">
    <property type="protein sequence ID" value="KAK9915678.1"/>
    <property type="molecule type" value="Genomic_DNA"/>
</dbReference>
<comment type="caution">
    <text evidence="1">The sequence shown here is derived from an EMBL/GenBank/DDBJ whole genome shotgun (WGS) entry which is preliminary data.</text>
</comment>
<gene>
    <name evidence="1" type="ORF">WJX75_002569</name>
</gene>
<dbReference type="Proteomes" id="UP001491310">
    <property type="component" value="Unassembled WGS sequence"/>
</dbReference>
<name>A0ABR2YV81_9CHLO</name>
<reference evidence="1 2" key="1">
    <citation type="journal article" date="2024" name="Nat. Commun.">
        <title>Phylogenomics reveals the evolutionary origins of lichenization in chlorophyte algae.</title>
        <authorList>
            <person name="Puginier C."/>
            <person name="Libourel C."/>
            <person name="Otte J."/>
            <person name="Skaloud P."/>
            <person name="Haon M."/>
            <person name="Grisel S."/>
            <person name="Petersen M."/>
            <person name="Berrin J.G."/>
            <person name="Delaux P.M."/>
            <person name="Dal Grande F."/>
            <person name="Keller J."/>
        </authorList>
    </citation>
    <scope>NUCLEOTIDE SEQUENCE [LARGE SCALE GENOMIC DNA]</scope>
    <source>
        <strain evidence="1 2">SAG 216-7</strain>
    </source>
</reference>